<keyword evidence="1" id="KW-0472">Membrane</keyword>
<organism evidence="2 3">
    <name type="scientific">Microbispora cellulosiformans</name>
    <dbReference type="NCBI Taxonomy" id="2614688"/>
    <lineage>
        <taxon>Bacteria</taxon>
        <taxon>Bacillati</taxon>
        <taxon>Actinomycetota</taxon>
        <taxon>Actinomycetes</taxon>
        <taxon>Streptosporangiales</taxon>
        <taxon>Streptosporangiaceae</taxon>
        <taxon>Microbispora</taxon>
    </lineage>
</organism>
<gene>
    <name evidence="2" type="ORF">F5972_22005</name>
</gene>
<accession>A0A5J5JZ46</accession>
<dbReference type="EMBL" id="VYTZ01000007">
    <property type="protein sequence ID" value="KAA9377105.1"/>
    <property type="molecule type" value="Genomic_DNA"/>
</dbReference>
<evidence type="ECO:0000313" key="2">
    <source>
        <dbReference type="EMBL" id="KAA9377105.1"/>
    </source>
</evidence>
<evidence type="ECO:0000256" key="1">
    <source>
        <dbReference type="SAM" id="Phobius"/>
    </source>
</evidence>
<comment type="caution">
    <text evidence="2">The sequence shown here is derived from an EMBL/GenBank/DDBJ whole genome shotgun (WGS) entry which is preliminary data.</text>
</comment>
<protein>
    <submittedName>
        <fullName evidence="2">Uncharacterized protein</fullName>
    </submittedName>
</protein>
<feature type="transmembrane region" description="Helical" evidence="1">
    <location>
        <begin position="21"/>
        <end position="54"/>
    </location>
</feature>
<dbReference type="AlphaFoldDB" id="A0A5J5JZ46"/>
<evidence type="ECO:0000313" key="3">
    <source>
        <dbReference type="Proteomes" id="UP000327011"/>
    </source>
</evidence>
<keyword evidence="3" id="KW-1185">Reference proteome</keyword>
<sequence>MTITITVPYGLPQTLVRAARALFPVLVPLALALVGGADAGVGLVVGLEIGLLVLRRLLGT</sequence>
<dbReference type="Proteomes" id="UP000327011">
    <property type="component" value="Unassembled WGS sequence"/>
</dbReference>
<name>A0A5J5JZ46_9ACTN</name>
<reference evidence="2 3" key="1">
    <citation type="submission" date="2019-09" db="EMBL/GenBank/DDBJ databases">
        <title>Screening of Novel Bioactive Compounds from Soil-Associated.</title>
        <authorList>
            <person name="Gong X."/>
        </authorList>
    </citation>
    <scope>NUCLEOTIDE SEQUENCE [LARGE SCALE GENOMIC DNA]</scope>
    <source>
        <strain evidence="2 3">Gxj-6</strain>
    </source>
</reference>
<keyword evidence="1" id="KW-1133">Transmembrane helix</keyword>
<keyword evidence="1" id="KW-0812">Transmembrane</keyword>
<dbReference type="RefSeq" id="WP_150935449.1">
    <property type="nucleotide sequence ID" value="NZ_VYTZ01000007.1"/>
</dbReference>
<proteinExistence type="predicted"/>